<evidence type="ECO:0000313" key="2">
    <source>
        <dbReference type="EMBL" id="CAK0819988.1"/>
    </source>
</evidence>
<evidence type="ECO:0000313" key="3">
    <source>
        <dbReference type="Proteomes" id="UP001189429"/>
    </source>
</evidence>
<accession>A0ABN9RMT3</accession>
<reference evidence="2" key="1">
    <citation type="submission" date="2023-10" db="EMBL/GenBank/DDBJ databases">
        <authorList>
            <person name="Chen Y."/>
            <person name="Shah S."/>
            <person name="Dougan E. K."/>
            <person name="Thang M."/>
            <person name="Chan C."/>
        </authorList>
    </citation>
    <scope>NUCLEOTIDE SEQUENCE [LARGE SCALE GENOMIC DNA]</scope>
</reference>
<keyword evidence="3" id="KW-1185">Reference proteome</keyword>
<sequence length="1672" mass="181284">MVRVLRTSGEWCRICHNVYRLRFKMKFKKNLNKFKAAIADTNPKKQKDRESFEKAKLEYIHLKSGGKSRIVALQGRVLARRRHSVTVFYVMKKYTSKFGNPKDTKARVVNLKIRGKGMVKGVVVREEEDGVFPIKRCTHIDFDREYVLDDGSCVLDENQMEDMLDIGSDLDDENMGKDVMEDANWAGVPSGGILSIEETAARVKAAELAREANVVPGADADDDSSGSGSSGSSGGDGEKESDTDSRSANSDDEVGTVCPSRKKPKIEASASASVPATPAAKGVKGGASAAASSGKKAAPKPDGDGPEEDDEDGEKDVEADAVIGSLQNIVSSFSAGAFANKDGRAGQARAAREQADPLKDVTNKVEAVLNVTKLVSKFPNVDFGQLESAWAALKVQNISVPAKLEAKVTLKFIDTKINGDAGCDDILPLISLNAPSGTPKPTWGVFAIGDEGLKAETCSEAACKLFTKYFSYRLPKEFMPKFIRVAFPQTVVSEIELVKKVMLLDTVEPKAVEVCVKAQKENKAAEHNIVRAFAISKIGRGYVRDSGGMAKESLKDTMSFEELQRFGVTARGLLEKLQSMPEDHLEARLKHAQSNLDLFISIRAKLPDNKAPRHRAELGTSCNEIEKAIVNAIKVAIENMAKSCQTDDGEMQLSKKDLETCSGTLRAALALYTKLATTMKMDGVTVTEEAEVEKVKAFSLAIGAEVRRLQQFPNGFEGVGAMLIVSFGNELVGKCSKEALQAGFDFCNEFFEVAGTRGALVKLQANIDDSRDGVINLIRASIAPNVVSALPLAEGFDGALIDNDGQMEVSLVTRLSNLDQSEVVTTIDNTKSVIALLRRINAAQEVEGIVEGALMASSTLELMSISMPCIIAIAKLSLLELTVPIVPAEMGTSDVAQIALPASDAIDKFWTAFNKVTLEFKALSADIISKIGPDSPLRTTLAKYVDRVSQDAFTIGKIIQAKVEVDSNELQNITPDFKPFYKKLDEHFDSIIDFPDRERLSHLVKELNGASGLGIKAFQRACDTLGGTAIPTDDMQKKLHEVKEIRKKARTAVTVRSATIILKKKKSADVKHFFVQASSLGVTVPGELKSRLEALQKQSLSSELGEVVTGCDAATGHCRREPRSSPDRGGHPELCAAPARRHPTLLVLVTKLHLEAGRLRCKRVGEAIFGQPFWGPVYGQERLLRDSPSTSDGRWLGRLGLCWGHATRRAPGDHIDAEGVLTFKLETFVNLKVSQWDCSCLSAELPCAAVVGSPFTPELRRDGFPWPRDDPRGDYMELDLNCNVEYYMDLRKTLGFNALGLLLFMPLSRDITKYYVECPLQNNSVMTPQSRLLFLDRTHMRDEVEQKAFRAVADAIRDESFLKPCEVVVERMAEEQEAEGPRGTEASADLPADLPAGARAQQHRAKKRESSAKRKQSPKPKRPPQRSPAPPGGAKSPAPRPKASPKAGQQAARTARAPAHRARSPAGDWWSGATEGRPQGGGSWKGGGAGAGAGGRGQGRQQSRPRSQSRRGKAAGHRDRGGWAPEQQPRQQQAYPAMPPGNQGVVMPMPPMAGYPAPHGQFQGNEVPGHWAPPPAYPRQQAFGVQFAQNPLARCRGSQLPSRRSYWGRIGAPRPLGYAFVDVIIEYDSEYAAGVRLALLALSGVERGLPCILGGPGGRGPCGRLASGLTPA</sequence>
<feature type="region of interest" description="Disordered" evidence="1">
    <location>
        <begin position="213"/>
        <end position="315"/>
    </location>
</feature>
<dbReference type="EMBL" id="CAUYUJ010007224">
    <property type="protein sequence ID" value="CAK0819988.1"/>
    <property type="molecule type" value="Genomic_DNA"/>
</dbReference>
<evidence type="ECO:0000256" key="1">
    <source>
        <dbReference type="SAM" id="MobiDB-lite"/>
    </source>
</evidence>
<dbReference type="Proteomes" id="UP001189429">
    <property type="component" value="Unassembled WGS sequence"/>
</dbReference>
<feature type="compositionally biased region" description="Basic residues" evidence="1">
    <location>
        <begin position="1401"/>
        <end position="1424"/>
    </location>
</feature>
<organism evidence="2 3">
    <name type="scientific">Prorocentrum cordatum</name>
    <dbReference type="NCBI Taxonomy" id="2364126"/>
    <lineage>
        <taxon>Eukaryota</taxon>
        <taxon>Sar</taxon>
        <taxon>Alveolata</taxon>
        <taxon>Dinophyceae</taxon>
        <taxon>Prorocentrales</taxon>
        <taxon>Prorocentraceae</taxon>
        <taxon>Prorocentrum</taxon>
    </lineage>
</organism>
<protein>
    <submittedName>
        <fullName evidence="2">Uncharacterized protein</fullName>
    </submittedName>
</protein>
<feature type="region of interest" description="Disordered" evidence="1">
    <location>
        <begin position="1397"/>
        <end position="1542"/>
    </location>
</feature>
<name>A0ABN9RMT3_9DINO</name>
<feature type="region of interest" description="Disordered" evidence="1">
    <location>
        <begin position="1373"/>
        <end position="1392"/>
    </location>
</feature>
<feature type="compositionally biased region" description="Gly residues" evidence="1">
    <location>
        <begin position="1478"/>
        <end position="1498"/>
    </location>
</feature>
<feature type="compositionally biased region" description="Basic and acidic residues" evidence="1">
    <location>
        <begin position="236"/>
        <end position="245"/>
    </location>
</feature>
<proteinExistence type="predicted"/>
<feature type="compositionally biased region" description="Low complexity" evidence="1">
    <location>
        <begin position="1444"/>
        <end position="1457"/>
    </location>
</feature>
<feature type="compositionally biased region" description="Basic and acidic residues" evidence="1">
    <location>
        <begin position="1373"/>
        <end position="1382"/>
    </location>
</feature>
<feature type="compositionally biased region" description="Acidic residues" evidence="1">
    <location>
        <begin position="304"/>
        <end position="315"/>
    </location>
</feature>
<gene>
    <name evidence="2" type="ORF">PCOR1329_LOCUS21821</name>
</gene>
<comment type="caution">
    <text evidence="2">The sequence shown here is derived from an EMBL/GenBank/DDBJ whole genome shotgun (WGS) entry which is preliminary data.</text>
</comment>
<feature type="compositionally biased region" description="Low complexity" evidence="1">
    <location>
        <begin position="268"/>
        <end position="296"/>
    </location>
</feature>